<name>A0A0A8ZIK2_ARUDO</name>
<evidence type="ECO:0000313" key="1">
    <source>
        <dbReference type="EMBL" id="JAD38601.1"/>
    </source>
</evidence>
<protein>
    <submittedName>
        <fullName evidence="1">Uncharacterized protein</fullName>
    </submittedName>
</protein>
<reference evidence="1" key="2">
    <citation type="journal article" date="2015" name="Data Brief">
        <title>Shoot transcriptome of the giant reed, Arundo donax.</title>
        <authorList>
            <person name="Barrero R.A."/>
            <person name="Guerrero F.D."/>
            <person name="Moolhuijzen P."/>
            <person name="Goolsby J.A."/>
            <person name="Tidwell J."/>
            <person name="Bellgard S.E."/>
            <person name="Bellgard M.I."/>
        </authorList>
    </citation>
    <scope>NUCLEOTIDE SEQUENCE</scope>
    <source>
        <tissue evidence="1">Shoot tissue taken approximately 20 cm above the soil surface</tissue>
    </source>
</reference>
<accession>A0A0A8ZIK2</accession>
<reference evidence="1" key="1">
    <citation type="submission" date="2014-09" db="EMBL/GenBank/DDBJ databases">
        <authorList>
            <person name="Magalhaes I.L.F."/>
            <person name="Oliveira U."/>
            <person name="Santos F.R."/>
            <person name="Vidigal T.H.D.A."/>
            <person name="Brescovit A.D."/>
            <person name="Santos A.J."/>
        </authorList>
    </citation>
    <scope>NUCLEOTIDE SEQUENCE</scope>
    <source>
        <tissue evidence="1">Shoot tissue taken approximately 20 cm above the soil surface</tissue>
    </source>
</reference>
<dbReference type="EMBL" id="GBRH01259294">
    <property type="protein sequence ID" value="JAD38601.1"/>
    <property type="molecule type" value="Transcribed_RNA"/>
</dbReference>
<sequence>MNGVSPEHIHYTRQPRYQQQRWLKTFEAKKDYMMNSLTVYYTIIQQELFRAVSFAVA</sequence>
<dbReference type="AlphaFoldDB" id="A0A0A8ZIK2"/>
<proteinExistence type="predicted"/>
<organism evidence="1">
    <name type="scientific">Arundo donax</name>
    <name type="common">Giant reed</name>
    <name type="synonym">Donax arundinaceus</name>
    <dbReference type="NCBI Taxonomy" id="35708"/>
    <lineage>
        <taxon>Eukaryota</taxon>
        <taxon>Viridiplantae</taxon>
        <taxon>Streptophyta</taxon>
        <taxon>Embryophyta</taxon>
        <taxon>Tracheophyta</taxon>
        <taxon>Spermatophyta</taxon>
        <taxon>Magnoliopsida</taxon>
        <taxon>Liliopsida</taxon>
        <taxon>Poales</taxon>
        <taxon>Poaceae</taxon>
        <taxon>PACMAD clade</taxon>
        <taxon>Arundinoideae</taxon>
        <taxon>Arundineae</taxon>
        <taxon>Arundo</taxon>
    </lineage>
</organism>